<keyword evidence="4" id="KW-1185">Reference proteome</keyword>
<organism evidence="3 4">
    <name type="scientific">Methylobacterium oryzihabitans</name>
    <dbReference type="NCBI Taxonomy" id="2499852"/>
    <lineage>
        <taxon>Bacteria</taxon>
        <taxon>Pseudomonadati</taxon>
        <taxon>Pseudomonadota</taxon>
        <taxon>Alphaproteobacteria</taxon>
        <taxon>Hyphomicrobiales</taxon>
        <taxon>Methylobacteriaceae</taxon>
        <taxon>Methylobacterium</taxon>
    </lineage>
</organism>
<comment type="caution">
    <text evidence="3">The sequence shown here is derived from an EMBL/GenBank/DDBJ whole genome shotgun (WGS) entry which is preliminary data.</text>
</comment>
<gene>
    <name evidence="3" type="ORF">EOE48_04045</name>
</gene>
<name>A0A437PE87_9HYPH</name>
<dbReference type="OrthoDB" id="9890650at2"/>
<evidence type="ECO:0000313" key="3">
    <source>
        <dbReference type="EMBL" id="RVU20529.1"/>
    </source>
</evidence>
<evidence type="ECO:0000256" key="1">
    <source>
        <dbReference type="SAM" id="MobiDB-lite"/>
    </source>
</evidence>
<evidence type="ECO:0000313" key="4">
    <source>
        <dbReference type="Proteomes" id="UP000286997"/>
    </source>
</evidence>
<sequence>MRTRRAAGPGMRLGGLILLAALAAGEARADCTRLPSVQTRPQIAAFLVRPAGLLERFPTGGNQFSSTIRLFLSVDPTATLDPVVKLIPTANRTQKRDIGTGFAQAIQACNAEADSYAARRLQDAARRVSDVEFGAGFAQGGVDRATTDPRLRTDPSSALGSGSRRISNPAVSPFDTKGSLPASPEQKPLLDPFAPMR</sequence>
<dbReference type="Proteomes" id="UP000286997">
    <property type="component" value="Unassembled WGS sequence"/>
</dbReference>
<feature type="signal peptide" evidence="2">
    <location>
        <begin position="1"/>
        <end position="29"/>
    </location>
</feature>
<dbReference type="RefSeq" id="WP_127727504.1">
    <property type="nucleotide sequence ID" value="NZ_SACP01000003.1"/>
</dbReference>
<feature type="chain" id="PRO_5019132855" evidence="2">
    <location>
        <begin position="30"/>
        <end position="197"/>
    </location>
</feature>
<protein>
    <submittedName>
        <fullName evidence="3">Uncharacterized protein</fullName>
    </submittedName>
</protein>
<reference evidence="3 4" key="1">
    <citation type="submission" date="2019-01" db="EMBL/GenBank/DDBJ databases">
        <authorList>
            <person name="Chen W.-M."/>
        </authorList>
    </citation>
    <scope>NUCLEOTIDE SEQUENCE [LARGE SCALE GENOMIC DNA]</scope>
    <source>
        <strain evidence="3 4">TER-1</strain>
    </source>
</reference>
<feature type="compositionally biased region" description="Polar residues" evidence="1">
    <location>
        <begin position="154"/>
        <end position="170"/>
    </location>
</feature>
<feature type="region of interest" description="Disordered" evidence="1">
    <location>
        <begin position="142"/>
        <end position="197"/>
    </location>
</feature>
<keyword evidence="2" id="KW-0732">Signal</keyword>
<evidence type="ECO:0000256" key="2">
    <source>
        <dbReference type="SAM" id="SignalP"/>
    </source>
</evidence>
<dbReference type="AlphaFoldDB" id="A0A437PE87"/>
<dbReference type="EMBL" id="SACP01000003">
    <property type="protein sequence ID" value="RVU20529.1"/>
    <property type="molecule type" value="Genomic_DNA"/>
</dbReference>
<proteinExistence type="predicted"/>
<accession>A0A437PE87</accession>